<evidence type="ECO:0000313" key="1">
    <source>
        <dbReference type="EMBL" id="SFK95751.1"/>
    </source>
</evidence>
<accession>A0A1I4DV00</accession>
<protein>
    <submittedName>
        <fullName evidence="1">Uncharacterized protein</fullName>
    </submittedName>
</protein>
<dbReference type="AlphaFoldDB" id="A0A1I4DV00"/>
<dbReference type="Proteomes" id="UP000199473">
    <property type="component" value="Unassembled WGS sequence"/>
</dbReference>
<organism evidence="1 2">
    <name type="scientific">Falsiroseomonas stagni DSM 19981</name>
    <dbReference type="NCBI Taxonomy" id="1123062"/>
    <lineage>
        <taxon>Bacteria</taxon>
        <taxon>Pseudomonadati</taxon>
        <taxon>Pseudomonadota</taxon>
        <taxon>Alphaproteobacteria</taxon>
        <taxon>Acetobacterales</taxon>
        <taxon>Roseomonadaceae</taxon>
        <taxon>Falsiroseomonas</taxon>
    </lineage>
</organism>
<dbReference type="OrthoDB" id="8480321at2"/>
<keyword evidence="2" id="KW-1185">Reference proteome</keyword>
<sequence>MVVHFLTIDESLAQGRFIGPARLIHEAAQLLPELKRLLPYKDEWRNWIDLIEGHGAIIPMLRWRVPTNLLQSLWDRHDRNSPRGTPTDASVSRDLETLGKFHYAKSAWSWESTLADSLHPLDDPKDGIEKFIEIPSQAPWHPEIYAPAPIKRKDAENITYDHQNCIPLFRQWQALALAELALAGPRTLGGLRREELKNKWPSLVDGKDEWGNEANLSGFDKHLAALEALSWNAAYRQRALVLAKKAHPDLGLFQGLGRGKNQTGEFIIRGADRTALILAEELVAKEALHRYAVNEDALLAAANWLGWRARWKDESGHHKVARAYALLMREAIELNISLGRTLNDSLKRMDDGKGLVERYFPVWRDRVRSELHSWINGLAPDFLQFPAQCLPVFTGSHTVQFLDWLEAGGLFAAHMSVSAIEGFGRRADDDAEVGVAVHVSSLAAWVEHVCNEALGPNWTGGNALYVKLEGCWGKASCAPIKTAFTTYALPRAANFQDKVNAILAVTPSTQAEWIARDARLTWAIRNEGLHRGLFKFQRREMHDAACILLRTAMGIWLTTQIP</sequence>
<reference evidence="1 2" key="1">
    <citation type="submission" date="2016-10" db="EMBL/GenBank/DDBJ databases">
        <authorList>
            <person name="de Groot N.N."/>
        </authorList>
    </citation>
    <scope>NUCLEOTIDE SEQUENCE [LARGE SCALE GENOMIC DNA]</scope>
    <source>
        <strain evidence="1 2">DSM 19981</strain>
    </source>
</reference>
<dbReference type="RefSeq" id="WP_139226156.1">
    <property type="nucleotide sequence ID" value="NZ_FOSQ01000012.1"/>
</dbReference>
<dbReference type="EMBL" id="FOSQ01000012">
    <property type="protein sequence ID" value="SFK95751.1"/>
    <property type="molecule type" value="Genomic_DNA"/>
</dbReference>
<evidence type="ECO:0000313" key="2">
    <source>
        <dbReference type="Proteomes" id="UP000199473"/>
    </source>
</evidence>
<name>A0A1I4DV00_9PROT</name>
<gene>
    <name evidence="1" type="ORF">SAMN02745775_11220</name>
</gene>
<proteinExistence type="predicted"/>